<reference evidence="2 4" key="1">
    <citation type="submission" date="2019-08" db="EMBL/GenBank/DDBJ databases">
        <title>Whole genome of Aphis craccivora.</title>
        <authorList>
            <person name="Voronova N.V."/>
            <person name="Shulinski R.S."/>
            <person name="Bandarenka Y.V."/>
            <person name="Zhorov D.G."/>
            <person name="Warner D."/>
        </authorList>
    </citation>
    <scope>NUCLEOTIDE SEQUENCE [LARGE SCALE GENOMIC DNA]</scope>
    <source>
        <strain evidence="2">180601</strain>
        <tissue evidence="2">Whole Body</tissue>
    </source>
</reference>
<sequence length="194" mass="22628">MDRSEQLASEIPFNIETQYHINPVQGEWYNYIACFGFHIITAIERILVPYKDESILEMINAAKRFLSDMAIDREFGKPYCYDTLTQWNSMIDNESLGPSAHQVNNKTTYVYVGLITRDNTGWNCAKHPSNRSLLVNARVSALPTLLRQLYTDDFRRIISMRAMMLYVTCAVYTPLFSVIHWGFPHFDKFDHLTR</sequence>
<gene>
    <name evidence="3" type="ORF">FWK35_00016427</name>
    <name evidence="2" type="ORF">FWK35_00016740</name>
</gene>
<comment type="caution">
    <text evidence="2">The sequence shown here is derived from an EMBL/GenBank/DDBJ whole genome shotgun (WGS) entry which is preliminary data.</text>
</comment>
<organism evidence="2 4">
    <name type="scientific">Aphis craccivora</name>
    <name type="common">Cowpea aphid</name>
    <dbReference type="NCBI Taxonomy" id="307492"/>
    <lineage>
        <taxon>Eukaryota</taxon>
        <taxon>Metazoa</taxon>
        <taxon>Ecdysozoa</taxon>
        <taxon>Arthropoda</taxon>
        <taxon>Hexapoda</taxon>
        <taxon>Insecta</taxon>
        <taxon>Pterygota</taxon>
        <taxon>Neoptera</taxon>
        <taxon>Paraneoptera</taxon>
        <taxon>Hemiptera</taxon>
        <taxon>Sternorrhyncha</taxon>
        <taxon>Aphidomorpha</taxon>
        <taxon>Aphidoidea</taxon>
        <taxon>Aphididae</taxon>
        <taxon>Aphidini</taxon>
        <taxon>Aphis</taxon>
        <taxon>Aphis</taxon>
    </lineage>
</organism>
<keyword evidence="1" id="KW-1133">Transmembrane helix</keyword>
<keyword evidence="1" id="KW-0472">Membrane</keyword>
<dbReference type="EMBL" id="VUJU01007182">
    <property type="protein sequence ID" value="KAF0746512.1"/>
    <property type="molecule type" value="Genomic_DNA"/>
</dbReference>
<dbReference type="AlphaFoldDB" id="A0A6G0Y0D0"/>
<protein>
    <submittedName>
        <fullName evidence="2">Uncharacterized protein</fullName>
    </submittedName>
</protein>
<proteinExistence type="predicted"/>
<evidence type="ECO:0000313" key="4">
    <source>
        <dbReference type="Proteomes" id="UP000478052"/>
    </source>
</evidence>
<keyword evidence="1" id="KW-0812">Transmembrane</keyword>
<feature type="transmembrane region" description="Helical" evidence="1">
    <location>
        <begin position="163"/>
        <end position="183"/>
    </location>
</feature>
<accession>A0A6G0Y0D0</accession>
<evidence type="ECO:0000256" key="1">
    <source>
        <dbReference type="SAM" id="Phobius"/>
    </source>
</evidence>
<evidence type="ECO:0000313" key="3">
    <source>
        <dbReference type="EMBL" id="KAF0746795.1"/>
    </source>
</evidence>
<dbReference type="Proteomes" id="UP000478052">
    <property type="component" value="Unassembled WGS sequence"/>
</dbReference>
<name>A0A6G0Y0D0_APHCR</name>
<evidence type="ECO:0000313" key="2">
    <source>
        <dbReference type="EMBL" id="KAF0746512.1"/>
    </source>
</evidence>
<dbReference type="EMBL" id="VUJU01007074">
    <property type="protein sequence ID" value="KAF0746795.1"/>
    <property type="molecule type" value="Genomic_DNA"/>
</dbReference>
<keyword evidence="4" id="KW-1185">Reference proteome</keyword>